<gene>
    <name evidence="2" type="ORF">K6T50_06710</name>
</gene>
<dbReference type="Proteomes" id="UP000826254">
    <property type="component" value="Chromosome"/>
</dbReference>
<dbReference type="RefSeq" id="WP_222608622.1">
    <property type="nucleotide sequence ID" value="NZ_CP081958.1"/>
</dbReference>
<dbReference type="GeneID" id="67177818"/>
<keyword evidence="1" id="KW-0472">Membrane</keyword>
<keyword evidence="3" id="KW-1185">Reference proteome</keyword>
<evidence type="ECO:0000313" key="2">
    <source>
        <dbReference type="EMBL" id="QZP38823.1"/>
    </source>
</evidence>
<sequence>MLAAETLALAAATALFQLPGPLDSTLGTAFLALVGFLVVLFVGRIVLSIAWRLALIAAFAVGVFLVVTTYLV</sequence>
<evidence type="ECO:0000313" key="3">
    <source>
        <dbReference type="Proteomes" id="UP000826254"/>
    </source>
</evidence>
<dbReference type="AlphaFoldDB" id="A0A8T8WGE6"/>
<evidence type="ECO:0000256" key="1">
    <source>
        <dbReference type="SAM" id="Phobius"/>
    </source>
</evidence>
<accession>A0A8T8WGE6</accession>
<keyword evidence="1" id="KW-0812">Transmembrane</keyword>
<protein>
    <submittedName>
        <fullName evidence="2">Uncharacterized protein</fullName>
    </submittedName>
</protein>
<organism evidence="2 3">
    <name type="scientific">Halobaculum magnesiiphilum</name>
    <dbReference type="NCBI Taxonomy" id="1017351"/>
    <lineage>
        <taxon>Archaea</taxon>
        <taxon>Methanobacteriati</taxon>
        <taxon>Methanobacteriota</taxon>
        <taxon>Stenosarchaea group</taxon>
        <taxon>Halobacteria</taxon>
        <taxon>Halobacteriales</taxon>
        <taxon>Haloferacaceae</taxon>
        <taxon>Halobaculum</taxon>
    </lineage>
</organism>
<feature type="transmembrane region" description="Helical" evidence="1">
    <location>
        <begin position="26"/>
        <end position="46"/>
    </location>
</feature>
<dbReference type="KEGG" id="hmp:K6T50_06710"/>
<dbReference type="EMBL" id="CP081958">
    <property type="protein sequence ID" value="QZP38823.1"/>
    <property type="molecule type" value="Genomic_DNA"/>
</dbReference>
<keyword evidence="1" id="KW-1133">Transmembrane helix</keyword>
<name>A0A8T8WGE6_9EURY</name>
<reference evidence="2 3" key="1">
    <citation type="journal article" date="2021" name="Int. J. Syst. Evol. Microbiol.">
        <title>Halobaculum halophilum sp. nov. and Halobaculum salinum sp. nov., isolated from salt lake and saline soil.</title>
        <authorList>
            <person name="Cui H.L."/>
            <person name="Shi X.W."/>
            <person name="Yin X.M."/>
            <person name="Yang X.Y."/>
            <person name="Hou J."/>
            <person name="Zhu L."/>
        </authorList>
    </citation>
    <scope>NUCLEOTIDE SEQUENCE [LARGE SCALE GENOMIC DNA]</scope>
    <source>
        <strain evidence="2 3">NBRC 109044</strain>
    </source>
</reference>
<dbReference type="Pfam" id="PF26072">
    <property type="entry name" value="DUF8029"/>
    <property type="match status" value="1"/>
</dbReference>
<proteinExistence type="predicted"/>
<feature type="transmembrane region" description="Helical" evidence="1">
    <location>
        <begin position="53"/>
        <end position="71"/>
    </location>
</feature>
<dbReference type="InterPro" id="IPR058342">
    <property type="entry name" value="DUF8029"/>
</dbReference>